<comment type="caution">
    <text evidence="2">The sequence shown here is derived from an EMBL/GenBank/DDBJ whole genome shotgun (WGS) entry which is preliminary data.</text>
</comment>
<dbReference type="Proteomes" id="UP000663879">
    <property type="component" value="Unassembled WGS sequence"/>
</dbReference>
<dbReference type="Gene3D" id="1.10.3210.50">
    <property type="match status" value="1"/>
</dbReference>
<keyword evidence="3" id="KW-1185">Reference proteome</keyword>
<dbReference type="OrthoDB" id="10044528at2759"/>
<sequence>MVVENLNLIEEAKNFSRNFMQNNDPSHDWNHVERVYKNAMFLIEQEKKLNENLVYDLEVIQLAALFHDIIDFKYDHDKSKSLDQIAQDRLGEFFSRFNLSMDKQEQVLHIILNISWRKELEMGQKSDRIPIELKIVRDADRLDAIGAVGVARCMAFSGAKNRPIYIEGVEPIHNMTAEQYNNQTIKNESTAINHFYEKLLLIKDKMQTQTGKKMALERHEFMLQYLNQFDTEIKL</sequence>
<dbReference type="PANTHER" id="PTHR33594">
    <property type="entry name" value="SUPERFAMILY HYDROLASE, PUTATIVE (AFU_ORTHOLOGUE AFUA_1G03035)-RELATED"/>
    <property type="match status" value="1"/>
</dbReference>
<reference evidence="2" key="1">
    <citation type="submission" date="2021-02" db="EMBL/GenBank/DDBJ databases">
        <authorList>
            <person name="Nowell W R."/>
        </authorList>
    </citation>
    <scope>NUCLEOTIDE SEQUENCE</scope>
    <source>
        <strain evidence="2">Ploen Becks lab</strain>
    </source>
</reference>
<dbReference type="InterPro" id="IPR003607">
    <property type="entry name" value="HD/PDEase_dom"/>
</dbReference>
<dbReference type="CDD" id="cd00077">
    <property type="entry name" value="HDc"/>
    <property type="match status" value="1"/>
</dbReference>
<accession>A0A814F6Y5</accession>
<dbReference type="PANTHER" id="PTHR33594:SF1">
    <property type="entry name" value="HD_PDEASE DOMAIN-CONTAINING PROTEIN"/>
    <property type="match status" value="1"/>
</dbReference>
<dbReference type="Pfam" id="PF01966">
    <property type="entry name" value="HD"/>
    <property type="match status" value="1"/>
</dbReference>
<dbReference type="EMBL" id="CAJNOC010003402">
    <property type="protein sequence ID" value="CAF0981068.1"/>
    <property type="molecule type" value="Genomic_DNA"/>
</dbReference>
<dbReference type="AlphaFoldDB" id="A0A814F6Y5"/>
<feature type="domain" description="HD/PDEase" evidence="1">
    <location>
        <begin position="24"/>
        <end position="154"/>
    </location>
</feature>
<gene>
    <name evidence="2" type="ORF">OXX778_LOCUS15424</name>
</gene>
<evidence type="ECO:0000313" key="3">
    <source>
        <dbReference type="Proteomes" id="UP000663879"/>
    </source>
</evidence>
<protein>
    <recommendedName>
        <fullName evidence="1">HD/PDEase domain-containing protein</fullName>
    </recommendedName>
</protein>
<name>A0A814F6Y5_9BILA</name>
<dbReference type="SMART" id="SM00471">
    <property type="entry name" value="HDc"/>
    <property type="match status" value="1"/>
</dbReference>
<evidence type="ECO:0000313" key="2">
    <source>
        <dbReference type="EMBL" id="CAF0981068.1"/>
    </source>
</evidence>
<proteinExistence type="predicted"/>
<dbReference type="SUPFAM" id="SSF109604">
    <property type="entry name" value="HD-domain/PDEase-like"/>
    <property type="match status" value="1"/>
</dbReference>
<dbReference type="InterPro" id="IPR006674">
    <property type="entry name" value="HD_domain"/>
</dbReference>
<organism evidence="2 3">
    <name type="scientific">Brachionus calyciflorus</name>
    <dbReference type="NCBI Taxonomy" id="104777"/>
    <lineage>
        <taxon>Eukaryota</taxon>
        <taxon>Metazoa</taxon>
        <taxon>Spiralia</taxon>
        <taxon>Gnathifera</taxon>
        <taxon>Rotifera</taxon>
        <taxon>Eurotatoria</taxon>
        <taxon>Monogononta</taxon>
        <taxon>Pseudotrocha</taxon>
        <taxon>Ploima</taxon>
        <taxon>Brachionidae</taxon>
        <taxon>Brachionus</taxon>
    </lineage>
</organism>
<evidence type="ECO:0000259" key="1">
    <source>
        <dbReference type="SMART" id="SM00471"/>
    </source>
</evidence>